<keyword evidence="2" id="KW-1185">Reference proteome</keyword>
<dbReference type="Gene3D" id="3.40.50.720">
    <property type="entry name" value="NAD(P)-binding Rossmann-like Domain"/>
    <property type="match status" value="1"/>
</dbReference>
<gene>
    <name evidence="1" type="ORF">ASPCAL14754</name>
</gene>
<evidence type="ECO:0000313" key="1">
    <source>
        <dbReference type="EMBL" id="CEL11654.1"/>
    </source>
</evidence>
<evidence type="ECO:0000313" key="2">
    <source>
        <dbReference type="Proteomes" id="UP000054771"/>
    </source>
</evidence>
<sequence length="306" mass="32731">MAGLCYKYSTVVGLIVQQQQQQNNTAQQSTATTLLNMSSYAITGASRGIGWAFLSNLSSNPDNTVIALVRNKAGTEKRISEELSGRTNIHVVYADLDDYNSLEAAAAETAKITGGSLDYLIANAAYLTTYDQFDPIGVLGKDPKGLEENLVANFKTNTVAQIHLFNLFTPLILKGTAKKVIAISSGHADVDMVTSLPLPTATSYAISKVALNMAVAKFSAQYAEQGVLFLSVCPGMVDTGLFENLTEEQLAGAGAVFAKFKEYSPTFNGARQPADSVKDILNVIENATVEKNAGGFLSHKGNRTWL</sequence>
<dbReference type="AlphaFoldDB" id="A0A0U5GIJ6"/>
<proteinExistence type="predicted"/>
<organism evidence="1 2">
    <name type="scientific">Aspergillus calidoustus</name>
    <dbReference type="NCBI Taxonomy" id="454130"/>
    <lineage>
        <taxon>Eukaryota</taxon>
        <taxon>Fungi</taxon>
        <taxon>Dikarya</taxon>
        <taxon>Ascomycota</taxon>
        <taxon>Pezizomycotina</taxon>
        <taxon>Eurotiomycetes</taxon>
        <taxon>Eurotiomycetidae</taxon>
        <taxon>Eurotiales</taxon>
        <taxon>Aspergillaceae</taxon>
        <taxon>Aspergillus</taxon>
        <taxon>Aspergillus subgen. Nidulantes</taxon>
    </lineage>
</organism>
<dbReference type="Proteomes" id="UP000054771">
    <property type="component" value="Unassembled WGS sequence"/>
</dbReference>
<evidence type="ECO:0008006" key="3">
    <source>
        <dbReference type="Google" id="ProtNLM"/>
    </source>
</evidence>
<dbReference type="EMBL" id="CDMC01000029">
    <property type="protein sequence ID" value="CEL11654.1"/>
    <property type="molecule type" value="Genomic_DNA"/>
</dbReference>
<dbReference type="InterPro" id="IPR002347">
    <property type="entry name" value="SDR_fam"/>
</dbReference>
<accession>A0A0U5GIJ6</accession>
<dbReference type="InterPro" id="IPR036291">
    <property type="entry name" value="NAD(P)-bd_dom_sf"/>
</dbReference>
<dbReference type="SUPFAM" id="SSF51735">
    <property type="entry name" value="NAD(P)-binding Rossmann-fold domains"/>
    <property type="match status" value="1"/>
</dbReference>
<dbReference type="InterPro" id="IPR052184">
    <property type="entry name" value="SDR_enzymes"/>
</dbReference>
<protein>
    <recommendedName>
        <fullName evidence="3">Short chain dehydrogenase</fullName>
    </recommendedName>
</protein>
<dbReference type="STRING" id="454130.A0A0U5GIJ6"/>
<name>A0A0U5GIJ6_ASPCI</name>
<dbReference type="OMA" id="PHFKGPA"/>
<dbReference type="OrthoDB" id="7289984at2759"/>
<reference evidence="2" key="1">
    <citation type="journal article" date="2016" name="Genome Announc.">
        <title>Draft genome sequences of fungus Aspergillus calidoustus.</title>
        <authorList>
            <person name="Horn F."/>
            <person name="Linde J."/>
            <person name="Mattern D.J."/>
            <person name="Walther G."/>
            <person name="Guthke R."/>
            <person name="Scherlach K."/>
            <person name="Martin K."/>
            <person name="Brakhage A.A."/>
            <person name="Petzke L."/>
            <person name="Valiante V."/>
        </authorList>
    </citation>
    <scope>NUCLEOTIDE SEQUENCE [LARGE SCALE GENOMIC DNA]</scope>
    <source>
        <strain evidence="2">SF006504</strain>
    </source>
</reference>
<dbReference type="Pfam" id="PF00106">
    <property type="entry name" value="adh_short"/>
    <property type="match status" value="1"/>
</dbReference>
<dbReference type="PRINTS" id="PR00081">
    <property type="entry name" value="GDHRDH"/>
</dbReference>
<dbReference type="PANTHER" id="PTHR45458:SF3">
    <property type="entry name" value="CHAIN DEHYDROGENASE (ATSC), PUTATIVE-RELATED"/>
    <property type="match status" value="1"/>
</dbReference>
<dbReference type="GO" id="GO:0016616">
    <property type="term" value="F:oxidoreductase activity, acting on the CH-OH group of donors, NAD or NADP as acceptor"/>
    <property type="evidence" value="ECO:0007669"/>
    <property type="project" value="TreeGrafter"/>
</dbReference>
<dbReference type="PANTHER" id="PTHR45458">
    <property type="entry name" value="SHORT-CHAIN DEHYDROGENASE/REDUCTASE SDR"/>
    <property type="match status" value="1"/>
</dbReference>